<dbReference type="Gene3D" id="3.30.420.10">
    <property type="entry name" value="Ribonuclease H-like superfamily/Ribonuclease H"/>
    <property type="match status" value="1"/>
</dbReference>
<feature type="domain" description="Integrase catalytic" evidence="2">
    <location>
        <begin position="224"/>
        <end position="398"/>
    </location>
</feature>
<organism evidence="3">
    <name type="scientific">Streptomyces sp. NBC_00049</name>
    <dbReference type="NCBI Taxonomy" id="2903617"/>
    <lineage>
        <taxon>Bacteria</taxon>
        <taxon>Bacillati</taxon>
        <taxon>Actinomycetota</taxon>
        <taxon>Actinomycetes</taxon>
        <taxon>Kitasatosporales</taxon>
        <taxon>Streptomycetaceae</taxon>
        <taxon>Streptomyces</taxon>
    </lineage>
</organism>
<sequence length="407" mass="45785">MGRRSPYPEEFRNDAVALFRAAAGRRTYAAVAADVGVTGETLRSWVRQADEQAGRVGGRGRDSEAAESRDEELMRLRAELGRLRKAEKGVGARAGDLAAGGPVFREGDEGMTGRWTFISVHRADFGVQRICRVLRVSRSGFYRWLAGAEARAVRRADDDALVDEIREIHASHNGTYGVRRVHAELRGFGHTVNRKRVERLMRREGIEGRHLRRRKRTTVPDRLAPSAPDLVRRDFTAGDLDEKWCGDITYVQVGGTWLYLACVLDICSRRVLGYSMATHMRTELVTDALTMAVATRGGRVEGVIFHADRGSQYTSAAFAQVSDHFGIRRSMGRVGSSYDNALAESFWQGLKREALRGALTTVRQARLEIFQWLTYYNTRRRHSSLGYLSPAEFEQQHQRGRRLTLAA</sequence>
<dbReference type="PANTHER" id="PTHR46889">
    <property type="entry name" value="TRANSPOSASE INSF FOR INSERTION SEQUENCE IS3B-RELATED"/>
    <property type="match status" value="1"/>
</dbReference>
<name>A0AAU2K5D0_9ACTN</name>
<dbReference type="EMBL" id="CP108264">
    <property type="protein sequence ID" value="WTU78955.1"/>
    <property type="molecule type" value="Genomic_DNA"/>
</dbReference>
<accession>A0AAU2K5D0</accession>
<evidence type="ECO:0000259" key="2">
    <source>
        <dbReference type="PROSITE" id="PS50994"/>
    </source>
</evidence>
<gene>
    <name evidence="3" type="ORF">OG327_31440</name>
</gene>
<dbReference type="Pfam" id="PF13333">
    <property type="entry name" value="rve_2"/>
    <property type="match status" value="1"/>
</dbReference>
<dbReference type="NCBIfam" id="NF033516">
    <property type="entry name" value="transpos_IS3"/>
    <property type="match status" value="1"/>
</dbReference>
<dbReference type="GO" id="GO:0003677">
    <property type="term" value="F:DNA binding"/>
    <property type="evidence" value="ECO:0007669"/>
    <property type="project" value="InterPro"/>
</dbReference>
<dbReference type="InterPro" id="IPR009057">
    <property type="entry name" value="Homeodomain-like_sf"/>
</dbReference>
<evidence type="ECO:0000256" key="1">
    <source>
        <dbReference type="ARBA" id="ARBA00002286"/>
    </source>
</evidence>
<dbReference type="PANTHER" id="PTHR46889:SF4">
    <property type="entry name" value="TRANSPOSASE INSO FOR INSERTION SEQUENCE ELEMENT IS911B-RELATED"/>
    <property type="match status" value="1"/>
</dbReference>
<dbReference type="InterPro" id="IPR025948">
    <property type="entry name" value="HTH-like_dom"/>
</dbReference>
<dbReference type="InterPro" id="IPR048020">
    <property type="entry name" value="Transpos_IS3"/>
</dbReference>
<dbReference type="Pfam" id="PF13276">
    <property type="entry name" value="HTH_21"/>
    <property type="match status" value="1"/>
</dbReference>
<dbReference type="InterPro" id="IPR050900">
    <property type="entry name" value="Transposase_IS3/IS150/IS904"/>
</dbReference>
<dbReference type="InterPro" id="IPR012337">
    <property type="entry name" value="RNaseH-like_sf"/>
</dbReference>
<dbReference type="Pfam" id="PF00665">
    <property type="entry name" value="rve"/>
    <property type="match status" value="1"/>
</dbReference>
<dbReference type="GO" id="GO:0015074">
    <property type="term" value="P:DNA integration"/>
    <property type="evidence" value="ECO:0007669"/>
    <property type="project" value="InterPro"/>
</dbReference>
<evidence type="ECO:0000313" key="3">
    <source>
        <dbReference type="EMBL" id="WTU78955.1"/>
    </source>
</evidence>
<comment type="function">
    <text evidence="1">Involved in the transposition of the insertion sequence.</text>
</comment>
<protein>
    <submittedName>
        <fullName evidence="3">IS3 family transposase</fullName>
    </submittedName>
</protein>
<reference evidence="3" key="1">
    <citation type="submission" date="2022-10" db="EMBL/GenBank/DDBJ databases">
        <title>The complete genomes of actinobacterial strains from the NBC collection.</title>
        <authorList>
            <person name="Joergensen T.S."/>
            <person name="Alvarez Arevalo M."/>
            <person name="Sterndorff E.B."/>
            <person name="Faurdal D."/>
            <person name="Vuksanovic O."/>
            <person name="Mourched A.-S."/>
            <person name="Charusanti P."/>
            <person name="Shaw S."/>
            <person name="Blin K."/>
            <person name="Weber T."/>
        </authorList>
    </citation>
    <scope>NUCLEOTIDE SEQUENCE</scope>
    <source>
        <strain evidence="3">NBC_00049</strain>
    </source>
</reference>
<dbReference type="PROSITE" id="PS50994">
    <property type="entry name" value="INTEGRASE"/>
    <property type="match status" value="1"/>
</dbReference>
<dbReference type="Gene3D" id="1.10.10.60">
    <property type="entry name" value="Homeodomain-like"/>
    <property type="match status" value="1"/>
</dbReference>
<dbReference type="InterPro" id="IPR036397">
    <property type="entry name" value="RNaseH_sf"/>
</dbReference>
<dbReference type="InterPro" id="IPR001584">
    <property type="entry name" value="Integrase_cat-core"/>
</dbReference>
<dbReference type="AlphaFoldDB" id="A0AAU2K5D0"/>
<dbReference type="InterPro" id="IPR002514">
    <property type="entry name" value="Transposase_8"/>
</dbReference>
<dbReference type="SUPFAM" id="SSF46689">
    <property type="entry name" value="Homeodomain-like"/>
    <property type="match status" value="1"/>
</dbReference>
<dbReference type="GO" id="GO:0006313">
    <property type="term" value="P:DNA transposition"/>
    <property type="evidence" value="ECO:0007669"/>
    <property type="project" value="InterPro"/>
</dbReference>
<proteinExistence type="predicted"/>
<dbReference type="SUPFAM" id="SSF53098">
    <property type="entry name" value="Ribonuclease H-like"/>
    <property type="match status" value="1"/>
</dbReference>
<dbReference type="GO" id="GO:0004803">
    <property type="term" value="F:transposase activity"/>
    <property type="evidence" value="ECO:0007669"/>
    <property type="project" value="InterPro"/>
</dbReference>
<dbReference type="Pfam" id="PF01527">
    <property type="entry name" value="HTH_Tnp_1"/>
    <property type="match status" value="1"/>
</dbReference>